<dbReference type="AlphaFoldDB" id="A0A1H4UWB1"/>
<reference evidence="2" key="1">
    <citation type="submission" date="2016-10" db="EMBL/GenBank/DDBJ databases">
        <authorList>
            <person name="Varghese N."/>
            <person name="Submissions S."/>
        </authorList>
    </citation>
    <scope>NUCLEOTIDE SEQUENCE [LARGE SCALE GENOMIC DNA]</scope>
    <source>
        <strain evidence="2">DSM 44234</strain>
    </source>
</reference>
<evidence type="ECO:0000313" key="1">
    <source>
        <dbReference type="EMBL" id="SEC73006.1"/>
    </source>
</evidence>
<dbReference type="EMBL" id="FNSA01000003">
    <property type="protein sequence ID" value="SEC73006.1"/>
    <property type="molecule type" value="Genomic_DNA"/>
</dbReference>
<name>A0A1H4UWB1_TSUTY</name>
<proteinExistence type="predicted"/>
<evidence type="ECO:0000313" key="2">
    <source>
        <dbReference type="Proteomes" id="UP000182241"/>
    </source>
</evidence>
<accession>A0A1H4UWB1</accession>
<dbReference type="STRING" id="57704.SAMN04489793_3060"/>
<dbReference type="Proteomes" id="UP000182241">
    <property type="component" value="Unassembled WGS sequence"/>
</dbReference>
<gene>
    <name evidence="1" type="ORF">SAMN04489793_3060</name>
</gene>
<dbReference type="RefSeq" id="WP_068740203.1">
    <property type="nucleotide sequence ID" value="NZ_FNSA01000003.1"/>
</dbReference>
<dbReference type="OrthoDB" id="4762827at2"/>
<organism evidence="1 2">
    <name type="scientific">Tsukamurella tyrosinosolvens</name>
    <dbReference type="NCBI Taxonomy" id="57704"/>
    <lineage>
        <taxon>Bacteria</taxon>
        <taxon>Bacillati</taxon>
        <taxon>Actinomycetota</taxon>
        <taxon>Actinomycetes</taxon>
        <taxon>Mycobacteriales</taxon>
        <taxon>Tsukamurellaceae</taxon>
        <taxon>Tsukamurella</taxon>
    </lineage>
</organism>
<keyword evidence="2" id="KW-1185">Reference proteome</keyword>
<sequence length="70" mass="7564">MAVNVWALMVGDKVREAGKDYDLIVWLIEAPMSAGRAEHWGPSVYAHIRPGGYGVTFDAMNADRFAPAGG</sequence>
<protein>
    <submittedName>
        <fullName evidence="1">Uncharacterized protein</fullName>
    </submittedName>
</protein>